<dbReference type="Proteomes" id="UP000011083">
    <property type="component" value="Unassembled WGS sequence"/>
</dbReference>
<evidence type="ECO:0000256" key="4">
    <source>
        <dbReference type="ARBA" id="ARBA00023136"/>
    </source>
</evidence>
<dbReference type="PANTHER" id="PTHR23423">
    <property type="entry name" value="ORGANIC SOLUTE TRANSPORTER-RELATED"/>
    <property type="match status" value="1"/>
</dbReference>
<evidence type="ECO:0000256" key="2">
    <source>
        <dbReference type="ARBA" id="ARBA00022692"/>
    </source>
</evidence>
<keyword evidence="3 5" id="KW-1133">Transmembrane helix</keyword>
<name>L8GKB5_ACACF</name>
<feature type="domain" description="PH" evidence="6">
    <location>
        <begin position="365"/>
        <end position="414"/>
    </location>
</feature>
<dbReference type="EMBL" id="KB008093">
    <property type="protein sequence ID" value="ELR13284.1"/>
    <property type="molecule type" value="Genomic_DNA"/>
</dbReference>
<reference evidence="7 8" key="1">
    <citation type="journal article" date="2013" name="Genome Biol.">
        <title>Genome of Acanthamoeba castellanii highlights extensive lateral gene transfer and early evolution of tyrosine kinase signaling.</title>
        <authorList>
            <person name="Clarke M."/>
            <person name="Lohan A.J."/>
            <person name="Liu B."/>
            <person name="Lagkouvardos I."/>
            <person name="Roy S."/>
            <person name="Zafar N."/>
            <person name="Bertelli C."/>
            <person name="Schilde C."/>
            <person name="Kianianmomeni A."/>
            <person name="Burglin T.R."/>
            <person name="Frech C."/>
            <person name="Turcotte B."/>
            <person name="Kopec K.O."/>
            <person name="Synnott J.M."/>
            <person name="Choo C."/>
            <person name="Paponov I."/>
            <person name="Finkler A."/>
            <person name="Soon Heng Tan C."/>
            <person name="Hutchins A.P."/>
            <person name="Weinmeier T."/>
            <person name="Rattei T."/>
            <person name="Chu J.S."/>
            <person name="Gimenez G."/>
            <person name="Irimia M."/>
            <person name="Rigden D.J."/>
            <person name="Fitzpatrick D.A."/>
            <person name="Lorenzo-Morales J."/>
            <person name="Bateman A."/>
            <person name="Chiu C.H."/>
            <person name="Tang P."/>
            <person name="Hegemann P."/>
            <person name="Fromm H."/>
            <person name="Raoult D."/>
            <person name="Greub G."/>
            <person name="Miranda-Saavedra D."/>
            <person name="Chen N."/>
            <person name="Nash P."/>
            <person name="Ginger M.L."/>
            <person name="Horn M."/>
            <person name="Schaap P."/>
            <person name="Caler L."/>
            <person name="Loftus B."/>
        </authorList>
    </citation>
    <scope>NUCLEOTIDE SEQUENCE [LARGE SCALE GENOMIC DNA]</scope>
    <source>
        <strain evidence="7 8">Neff</strain>
    </source>
</reference>
<feature type="transmembrane region" description="Helical" evidence="5">
    <location>
        <begin position="114"/>
        <end position="136"/>
    </location>
</feature>
<evidence type="ECO:0000313" key="8">
    <source>
        <dbReference type="Proteomes" id="UP000011083"/>
    </source>
</evidence>
<sequence>MQLHHIGWLVAGICALLAFLVICWVVFNHLLSYASPAVQRPMVRILIMVPVYAIDSYEAYVLYTFLSLLVGFMGGEATLVCALEEKPPCKVPIPFCCFRFKPGSHFYHRAKQMILQFVLVRPLCSLATVLFLVFDIYGEGSFAPNRGYLYITIINNVSITVAMYYLVMFYEALAEDLKPFRPGYLYITIINNVSITVAMYYLVMFYEALAEDLKPFRPVAKFLCVKAVIFFAFWQGVAIAILAHFGVLHDVGKWTSEDVARGLQDFIICVEMLPMSLAFAYAFGARSFLEPDSTHLLSEIEGLGNVLKNYRELQHNFAPVMQNFRDVADVRDVLGDTYRSFAQGPRRHVVAADFLSLSPEEQLLRVVKQGWLMKGGTINKLWKKRWVVFINNPWGILYYEKSPFVSEDDDVPIS</sequence>
<dbReference type="Gene3D" id="2.30.29.30">
    <property type="entry name" value="Pleckstrin-homology domain (PH domain)/Phosphotyrosine-binding domain (PTB)"/>
    <property type="match status" value="1"/>
</dbReference>
<feature type="transmembrane region" description="Helical" evidence="5">
    <location>
        <begin position="148"/>
        <end position="167"/>
    </location>
</feature>
<accession>L8GKB5</accession>
<dbReference type="InterPro" id="IPR011993">
    <property type="entry name" value="PH-like_dom_sf"/>
</dbReference>
<gene>
    <name evidence="7" type="ORF">ACA1_237770</name>
</gene>
<dbReference type="InterPro" id="IPR001849">
    <property type="entry name" value="PH_domain"/>
</dbReference>
<dbReference type="AlphaFoldDB" id="L8GKB5"/>
<dbReference type="GO" id="GO:0016020">
    <property type="term" value="C:membrane"/>
    <property type="evidence" value="ECO:0007669"/>
    <property type="project" value="UniProtKB-SubCell"/>
</dbReference>
<feature type="transmembrane region" description="Helical" evidence="5">
    <location>
        <begin position="223"/>
        <end position="243"/>
    </location>
</feature>
<dbReference type="PROSITE" id="PS50003">
    <property type="entry name" value="PH_DOMAIN"/>
    <property type="match status" value="1"/>
</dbReference>
<organism evidence="7 8">
    <name type="scientific">Acanthamoeba castellanii (strain ATCC 30010 / Neff)</name>
    <dbReference type="NCBI Taxonomy" id="1257118"/>
    <lineage>
        <taxon>Eukaryota</taxon>
        <taxon>Amoebozoa</taxon>
        <taxon>Discosea</taxon>
        <taxon>Longamoebia</taxon>
        <taxon>Centramoebida</taxon>
        <taxon>Acanthamoebidae</taxon>
        <taxon>Acanthamoeba</taxon>
    </lineage>
</organism>
<evidence type="ECO:0000256" key="3">
    <source>
        <dbReference type="ARBA" id="ARBA00022989"/>
    </source>
</evidence>
<dbReference type="VEuPathDB" id="AmoebaDB:ACA1_237770"/>
<dbReference type="KEGG" id="acan:ACA1_237770"/>
<comment type="subcellular location">
    <subcellularLocation>
        <location evidence="1">Membrane</location>
        <topology evidence="1">Multi-pass membrane protein</topology>
    </subcellularLocation>
</comment>
<dbReference type="GeneID" id="14913934"/>
<feature type="transmembrane region" description="Helical" evidence="5">
    <location>
        <begin position="6"/>
        <end position="31"/>
    </location>
</feature>
<dbReference type="OMA" id="LAKFICI"/>
<feature type="transmembrane region" description="Helical" evidence="5">
    <location>
        <begin position="183"/>
        <end position="203"/>
    </location>
</feature>
<dbReference type="SMART" id="SM01417">
    <property type="entry name" value="Solute_trans_a"/>
    <property type="match status" value="1"/>
</dbReference>
<keyword evidence="4 5" id="KW-0472">Membrane</keyword>
<keyword evidence="8" id="KW-1185">Reference proteome</keyword>
<dbReference type="OrthoDB" id="5348404at2759"/>
<evidence type="ECO:0000256" key="5">
    <source>
        <dbReference type="SAM" id="Phobius"/>
    </source>
</evidence>
<feature type="transmembrane region" description="Helical" evidence="5">
    <location>
        <begin position="263"/>
        <end position="283"/>
    </location>
</feature>
<dbReference type="SUPFAM" id="SSF50729">
    <property type="entry name" value="PH domain-like"/>
    <property type="match status" value="1"/>
</dbReference>
<dbReference type="Pfam" id="PF03619">
    <property type="entry name" value="Solute_trans_a"/>
    <property type="match status" value="2"/>
</dbReference>
<dbReference type="RefSeq" id="XP_004335297.1">
    <property type="nucleotide sequence ID" value="XM_004335249.1"/>
</dbReference>
<evidence type="ECO:0000313" key="7">
    <source>
        <dbReference type="EMBL" id="ELR13284.1"/>
    </source>
</evidence>
<dbReference type="InterPro" id="IPR005178">
    <property type="entry name" value="Ostalpha/TMEM184C"/>
</dbReference>
<feature type="transmembrane region" description="Helical" evidence="5">
    <location>
        <begin position="43"/>
        <end position="63"/>
    </location>
</feature>
<evidence type="ECO:0000256" key="1">
    <source>
        <dbReference type="ARBA" id="ARBA00004141"/>
    </source>
</evidence>
<protein>
    <recommendedName>
        <fullName evidence="6">PH domain-containing protein</fullName>
    </recommendedName>
</protein>
<proteinExistence type="predicted"/>
<keyword evidence="2 5" id="KW-0812">Transmembrane</keyword>
<dbReference type="STRING" id="1257118.L8GKB5"/>
<evidence type="ECO:0000259" key="6">
    <source>
        <dbReference type="PROSITE" id="PS50003"/>
    </source>
</evidence>